<keyword evidence="1" id="KW-0472">Membrane</keyword>
<dbReference type="RefSeq" id="WP_014216214.1">
    <property type="nucleotide sequence ID" value="NC_016605.1"/>
</dbReference>
<keyword evidence="1" id="KW-1133">Transmembrane helix</keyword>
<evidence type="ECO:0000313" key="2">
    <source>
        <dbReference type="EMBL" id="AEV96020.1"/>
    </source>
</evidence>
<evidence type="ECO:0008006" key="4">
    <source>
        <dbReference type="Google" id="ProtNLM"/>
    </source>
</evidence>
<dbReference type="Proteomes" id="UP000005444">
    <property type="component" value="Chromosome"/>
</dbReference>
<dbReference type="Pfam" id="PF05656">
    <property type="entry name" value="DUF805"/>
    <property type="match status" value="1"/>
</dbReference>
<dbReference type="KEGG" id="pce:PECL_1808"/>
<dbReference type="GO" id="GO:0005886">
    <property type="term" value="C:plasma membrane"/>
    <property type="evidence" value="ECO:0007669"/>
    <property type="project" value="TreeGrafter"/>
</dbReference>
<dbReference type="AlphaFoldDB" id="G8PBW2"/>
<accession>G8PBW2</accession>
<dbReference type="EMBL" id="CP003137">
    <property type="protein sequence ID" value="AEV96020.1"/>
    <property type="molecule type" value="Genomic_DNA"/>
</dbReference>
<dbReference type="HOGENOM" id="CLU_093674_3_2_9"/>
<evidence type="ECO:0000256" key="1">
    <source>
        <dbReference type="SAM" id="Phobius"/>
    </source>
</evidence>
<proteinExistence type="predicted"/>
<feature type="transmembrane region" description="Helical" evidence="1">
    <location>
        <begin position="63"/>
        <end position="85"/>
    </location>
</feature>
<dbReference type="eggNOG" id="COG3152">
    <property type="taxonomic scope" value="Bacteria"/>
</dbReference>
<dbReference type="PANTHER" id="PTHR34980:SF2">
    <property type="entry name" value="INNER MEMBRANE PROTEIN YHAH-RELATED"/>
    <property type="match status" value="1"/>
</dbReference>
<feature type="transmembrane region" description="Helical" evidence="1">
    <location>
        <begin position="24"/>
        <end position="42"/>
    </location>
</feature>
<sequence>MIEIYQEFWRNIFTWNATATRAQYWWPVLINAVVLFLVSAATGQVNQLKSILLSQGTVLTNNISTGSVVFSIFMLLYYVATFTLTARRLHDVNRSNWWIILEFIPVVGYIVIFIFTVLPSNPNSRWTRNQSEF</sequence>
<name>G8PBW2_PEDCP</name>
<keyword evidence="1" id="KW-0812">Transmembrane</keyword>
<feature type="transmembrane region" description="Helical" evidence="1">
    <location>
        <begin position="97"/>
        <end position="118"/>
    </location>
</feature>
<protein>
    <recommendedName>
        <fullName evidence="4">Inner membrane protein yhaI</fullName>
    </recommendedName>
</protein>
<gene>
    <name evidence="2" type="ordered locus">PECL_1808</name>
</gene>
<evidence type="ECO:0000313" key="3">
    <source>
        <dbReference type="Proteomes" id="UP000005444"/>
    </source>
</evidence>
<dbReference type="InterPro" id="IPR008523">
    <property type="entry name" value="DUF805"/>
</dbReference>
<dbReference type="PANTHER" id="PTHR34980">
    <property type="entry name" value="INNER MEMBRANE PROTEIN-RELATED-RELATED"/>
    <property type="match status" value="1"/>
</dbReference>
<organism evidence="2 3">
    <name type="scientific">Pediococcus claussenii (strain ATCC BAA-344 / DSM 14800 / JCM 18046 / KCTC 3811 / LMG 21948 / P06)</name>
    <dbReference type="NCBI Taxonomy" id="701521"/>
    <lineage>
        <taxon>Bacteria</taxon>
        <taxon>Bacillati</taxon>
        <taxon>Bacillota</taxon>
        <taxon>Bacilli</taxon>
        <taxon>Lactobacillales</taxon>
        <taxon>Lactobacillaceae</taxon>
        <taxon>Pediococcus</taxon>
    </lineage>
</organism>
<reference evidence="2 3" key="1">
    <citation type="journal article" date="2012" name="J. Bacteriol.">
        <title>Complete Genome Sequence of the Beer Spoilage Organism Pediococcus claussenii ATCC BAA-344T.</title>
        <authorList>
            <person name="Pittet V."/>
            <person name="Abegunde T."/>
            <person name="Marfleet T."/>
            <person name="Haakensen M."/>
            <person name="Morrow K."/>
            <person name="Jayaprakash T."/>
            <person name="Schroeder K."/>
            <person name="Trost B."/>
            <person name="Byrns S."/>
            <person name="Bergsveinson J."/>
            <person name="Kusalik A."/>
            <person name="Ziola B."/>
        </authorList>
    </citation>
    <scope>NUCLEOTIDE SEQUENCE [LARGE SCALE GENOMIC DNA]</scope>
    <source>
        <strain evidence="2 3">ATCC BAA-344</strain>
    </source>
</reference>
<keyword evidence="3" id="KW-1185">Reference proteome</keyword>
<dbReference type="PATRIC" id="fig|701521.8.peg.1709"/>